<feature type="domain" description="Phosphatidic acid phosphatase type 2/haloperoxidase" evidence="8">
    <location>
        <begin position="88"/>
        <end position="288"/>
    </location>
</feature>
<comment type="subcellular location">
    <subcellularLocation>
        <location evidence="1">Membrane</location>
        <topology evidence="1">Multi-pass membrane protein</topology>
    </subcellularLocation>
</comment>
<protein>
    <recommendedName>
        <fullName evidence="8">Phosphatidic acid phosphatase type 2/haloperoxidase domain-containing protein</fullName>
    </recommendedName>
</protein>
<name>A0A084QJ13_STAC4</name>
<dbReference type="InterPro" id="IPR043216">
    <property type="entry name" value="PAP-like"/>
</dbReference>
<gene>
    <name evidence="9" type="ORF">S40285_03759</name>
</gene>
<dbReference type="PANTHER" id="PTHR10165">
    <property type="entry name" value="LIPID PHOSPHATE PHOSPHATASE"/>
    <property type="match status" value="1"/>
</dbReference>
<keyword evidence="3 7" id="KW-0812">Transmembrane</keyword>
<dbReference type="InParanoid" id="A0A084QJ13"/>
<keyword evidence="4 7" id="KW-1133">Transmembrane helix</keyword>
<evidence type="ECO:0000313" key="10">
    <source>
        <dbReference type="Proteomes" id="UP000028524"/>
    </source>
</evidence>
<comment type="similarity">
    <text evidence="2">Belongs to the PA-phosphatase related phosphoesterase family.</text>
</comment>
<evidence type="ECO:0000256" key="6">
    <source>
        <dbReference type="SAM" id="MobiDB-lite"/>
    </source>
</evidence>
<proteinExistence type="inferred from homology"/>
<reference evidence="9 10" key="1">
    <citation type="journal article" date="2014" name="BMC Genomics">
        <title>Comparative genome sequencing reveals chemotype-specific gene clusters in the toxigenic black mold Stachybotrys.</title>
        <authorList>
            <person name="Semeiks J."/>
            <person name="Borek D."/>
            <person name="Otwinowski Z."/>
            <person name="Grishin N.V."/>
        </authorList>
    </citation>
    <scope>NUCLEOTIDE SEQUENCE [LARGE SCALE GENOMIC DNA]</scope>
    <source>
        <strain evidence="9 10">IBT 40285</strain>
    </source>
</reference>
<feature type="region of interest" description="Disordered" evidence="6">
    <location>
        <begin position="342"/>
        <end position="362"/>
    </location>
</feature>
<dbReference type="InterPro" id="IPR000326">
    <property type="entry name" value="PAP2/HPO"/>
</dbReference>
<dbReference type="OrthoDB" id="8907274at2759"/>
<dbReference type="SMART" id="SM00014">
    <property type="entry name" value="acidPPc"/>
    <property type="match status" value="1"/>
</dbReference>
<dbReference type="SUPFAM" id="SSF48317">
    <property type="entry name" value="Acid phosphatase/Vanadium-dependent haloperoxidase"/>
    <property type="match status" value="1"/>
</dbReference>
<feature type="transmembrane region" description="Helical" evidence="7">
    <location>
        <begin position="171"/>
        <end position="189"/>
    </location>
</feature>
<dbReference type="Proteomes" id="UP000028524">
    <property type="component" value="Unassembled WGS sequence"/>
</dbReference>
<organism evidence="9 10">
    <name type="scientific">Stachybotrys chlorohalonatus (strain IBT 40285)</name>
    <dbReference type="NCBI Taxonomy" id="1283841"/>
    <lineage>
        <taxon>Eukaryota</taxon>
        <taxon>Fungi</taxon>
        <taxon>Dikarya</taxon>
        <taxon>Ascomycota</taxon>
        <taxon>Pezizomycotina</taxon>
        <taxon>Sordariomycetes</taxon>
        <taxon>Hypocreomycetidae</taxon>
        <taxon>Hypocreales</taxon>
        <taxon>Stachybotryaceae</taxon>
        <taxon>Stachybotrys</taxon>
    </lineage>
</organism>
<feature type="transmembrane region" description="Helical" evidence="7">
    <location>
        <begin position="273"/>
        <end position="291"/>
    </location>
</feature>
<dbReference type="GO" id="GO:0008195">
    <property type="term" value="F:phosphatidate phosphatase activity"/>
    <property type="evidence" value="ECO:0007669"/>
    <property type="project" value="TreeGrafter"/>
</dbReference>
<dbReference type="HOGENOM" id="CLU_021458_2_0_1"/>
<dbReference type="CDD" id="cd03390">
    <property type="entry name" value="PAP2_containing_1_like"/>
    <property type="match status" value="1"/>
</dbReference>
<dbReference type="InterPro" id="IPR036938">
    <property type="entry name" value="PAP2/HPO_sf"/>
</dbReference>
<evidence type="ECO:0000256" key="2">
    <source>
        <dbReference type="ARBA" id="ARBA00008816"/>
    </source>
</evidence>
<dbReference type="Pfam" id="PF01569">
    <property type="entry name" value="PAP2"/>
    <property type="match status" value="1"/>
</dbReference>
<evidence type="ECO:0000256" key="4">
    <source>
        <dbReference type="ARBA" id="ARBA00022989"/>
    </source>
</evidence>
<feature type="transmembrane region" description="Helical" evidence="7">
    <location>
        <begin position="240"/>
        <end position="261"/>
    </location>
</feature>
<sequence length="362" mass="39684">MNRTARAIDFARLSLPLVLSYAFDWIVFPFTEQQAVPLYLLLILCIVVPVVIIPVVVLVFIPGRAVSSHGPRSHTWAWKLWETHVGWLGLALSLVTVWFFTESMKNLFGKPRPDLLDRCEPDLDAASDYIVGGLSVQSDTGRLYGVDICQQSNTDRLADGFRSFPSGHSSASAAGLIYLSLFLASKLGVMFPHTSNTKAVPTETRSCSSSSMATSADGCKVQEHRANESARARRGQAAAAPLYLLAIALVPSGLAVYISASRWFDFRHHGFDILFGFLMGVLTAFFSFWYYHMPLRDGTGWAWGPRSTRRAFWSGPGQMGYGEKSLGLANMDRRDVEMGNVADATTSGGRAPGTIPSYRPGS</sequence>
<dbReference type="GO" id="GO:0006644">
    <property type="term" value="P:phospholipid metabolic process"/>
    <property type="evidence" value="ECO:0007669"/>
    <property type="project" value="InterPro"/>
</dbReference>
<feature type="transmembrane region" description="Helical" evidence="7">
    <location>
        <begin position="36"/>
        <end position="61"/>
    </location>
</feature>
<dbReference type="EMBL" id="KL660712">
    <property type="protein sequence ID" value="KFA63948.1"/>
    <property type="molecule type" value="Genomic_DNA"/>
</dbReference>
<dbReference type="OMA" id="DWIVILV"/>
<evidence type="ECO:0000256" key="7">
    <source>
        <dbReference type="SAM" id="Phobius"/>
    </source>
</evidence>
<dbReference type="GO" id="GO:0016020">
    <property type="term" value="C:membrane"/>
    <property type="evidence" value="ECO:0007669"/>
    <property type="project" value="UniProtKB-SubCell"/>
</dbReference>
<evidence type="ECO:0000256" key="1">
    <source>
        <dbReference type="ARBA" id="ARBA00004141"/>
    </source>
</evidence>
<dbReference type="GO" id="GO:0046839">
    <property type="term" value="P:phospholipid dephosphorylation"/>
    <property type="evidence" value="ECO:0007669"/>
    <property type="project" value="TreeGrafter"/>
</dbReference>
<feature type="transmembrane region" description="Helical" evidence="7">
    <location>
        <begin position="12"/>
        <end position="30"/>
    </location>
</feature>
<accession>A0A084QJ13</accession>
<evidence type="ECO:0000256" key="3">
    <source>
        <dbReference type="ARBA" id="ARBA00022692"/>
    </source>
</evidence>
<dbReference type="STRING" id="1283841.A0A084QJ13"/>
<dbReference type="AlphaFoldDB" id="A0A084QJ13"/>
<dbReference type="Gene3D" id="1.20.144.10">
    <property type="entry name" value="Phosphatidic acid phosphatase type 2/haloperoxidase"/>
    <property type="match status" value="1"/>
</dbReference>
<keyword evidence="5 7" id="KW-0472">Membrane</keyword>
<evidence type="ECO:0000313" key="9">
    <source>
        <dbReference type="EMBL" id="KFA63948.1"/>
    </source>
</evidence>
<feature type="transmembrane region" description="Helical" evidence="7">
    <location>
        <begin position="81"/>
        <end position="101"/>
    </location>
</feature>
<dbReference type="PANTHER" id="PTHR10165:SF154">
    <property type="entry name" value="PAP2 DOMAIN PROTEIN (AFU_ORTHOLOGUE AFUA_1G09730)"/>
    <property type="match status" value="1"/>
</dbReference>
<evidence type="ECO:0000259" key="8">
    <source>
        <dbReference type="SMART" id="SM00014"/>
    </source>
</evidence>
<keyword evidence="10" id="KW-1185">Reference proteome</keyword>
<evidence type="ECO:0000256" key="5">
    <source>
        <dbReference type="ARBA" id="ARBA00023136"/>
    </source>
</evidence>